<accession>A0A7W8E7S0</accession>
<keyword evidence="5" id="KW-0489">Methyltransferase</keyword>
<dbReference type="InterPro" id="IPR047048">
    <property type="entry name" value="TlyA"/>
</dbReference>
<evidence type="ECO:0000313" key="6">
    <source>
        <dbReference type="Proteomes" id="UP000584867"/>
    </source>
</evidence>
<dbReference type="GO" id="GO:0008168">
    <property type="term" value="F:methyltransferase activity"/>
    <property type="evidence" value="ECO:0007669"/>
    <property type="project" value="UniProtKB-KW"/>
</dbReference>
<sequence>MKLRLDKLLVDRGLAASRERAQALILAGRVLVEEQRIDKPGTSVEAEAVVRMLGDDMRFVGRGGLKLEHALETWSIAVEGLSCADIGASTGGFTDCMLQRGAASVLAVDTGYGQIAHKLRVDPRVTLMERTNARLLEPGSLVEHAPQPIGFFCMDVSFISATLVLPAVVAALAPAGSRWTGDAVVLVKPQFEAGREHVGKGGIVRDPAAQQLAVDRVEAAVLGLGGEALALIDSPILGMEGNREFLLRARFA</sequence>
<dbReference type="EC" id="2.1.1.226" evidence="5"/>
<dbReference type="PANTHER" id="PTHR32319:SF0">
    <property type="entry name" value="BACTERIAL HEMOLYSIN-LIKE PROTEIN"/>
    <property type="match status" value="1"/>
</dbReference>
<dbReference type="GO" id="GO:0032259">
    <property type="term" value="P:methylation"/>
    <property type="evidence" value="ECO:0007669"/>
    <property type="project" value="UniProtKB-KW"/>
</dbReference>
<evidence type="ECO:0000259" key="4">
    <source>
        <dbReference type="SMART" id="SM00363"/>
    </source>
</evidence>
<dbReference type="AlphaFoldDB" id="A0A7W8E7S0"/>
<feature type="domain" description="RNA-binding S4" evidence="4">
    <location>
        <begin position="3"/>
        <end position="66"/>
    </location>
</feature>
<dbReference type="NCBIfam" id="TIGR00478">
    <property type="entry name" value="tly"/>
    <property type="match status" value="1"/>
</dbReference>
<evidence type="ECO:0000256" key="2">
    <source>
        <dbReference type="ARBA" id="ARBA00029460"/>
    </source>
</evidence>
<comment type="similarity">
    <text evidence="2">Belongs to the TlyA family.</text>
</comment>
<dbReference type="Gene3D" id="3.10.290.10">
    <property type="entry name" value="RNA-binding S4 domain"/>
    <property type="match status" value="1"/>
</dbReference>
<dbReference type="Pfam" id="PF01728">
    <property type="entry name" value="FtsJ"/>
    <property type="match status" value="1"/>
</dbReference>
<proteinExistence type="inferred from homology"/>
<dbReference type="PIRSF" id="PIRSF005578">
    <property type="entry name" value="TlyA"/>
    <property type="match status" value="1"/>
</dbReference>
<gene>
    <name evidence="5" type="ORF">HDF15_000291</name>
</gene>
<dbReference type="InterPro" id="IPR036986">
    <property type="entry name" value="S4_RNA-bd_sf"/>
</dbReference>
<keyword evidence="5" id="KW-0808">Transferase</keyword>
<dbReference type="CDD" id="cd00165">
    <property type="entry name" value="S4"/>
    <property type="match status" value="1"/>
</dbReference>
<dbReference type="InterPro" id="IPR002942">
    <property type="entry name" value="S4_RNA-bd"/>
</dbReference>
<keyword evidence="1 3" id="KW-0694">RNA-binding</keyword>
<name>A0A7W8E7S0_9BACT</name>
<dbReference type="Proteomes" id="UP000584867">
    <property type="component" value="Unassembled WGS sequence"/>
</dbReference>
<dbReference type="InterPro" id="IPR029063">
    <property type="entry name" value="SAM-dependent_MTases_sf"/>
</dbReference>
<evidence type="ECO:0000256" key="1">
    <source>
        <dbReference type="ARBA" id="ARBA00022884"/>
    </source>
</evidence>
<dbReference type="InterPro" id="IPR002877">
    <property type="entry name" value="RNA_MeTrfase_FtsJ_dom"/>
</dbReference>
<dbReference type="Pfam" id="PF01479">
    <property type="entry name" value="S4"/>
    <property type="match status" value="1"/>
</dbReference>
<protein>
    <submittedName>
        <fullName evidence="5">23S rRNA (Cytidine1920-2'-O)/16S rRNA (Cytidine1409-2'-O)-methyltransferase</fullName>
        <ecNumber evidence="5">2.1.1.226</ecNumber>
        <ecNumber evidence="5">2.1.1.227</ecNumber>
    </submittedName>
</protein>
<organism evidence="5 6">
    <name type="scientific">Granulicella mallensis</name>
    <dbReference type="NCBI Taxonomy" id="940614"/>
    <lineage>
        <taxon>Bacteria</taxon>
        <taxon>Pseudomonadati</taxon>
        <taxon>Acidobacteriota</taxon>
        <taxon>Terriglobia</taxon>
        <taxon>Terriglobales</taxon>
        <taxon>Acidobacteriaceae</taxon>
        <taxon>Granulicella</taxon>
    </lineage>
</organism>
<reference evidence="5 6" key="1">
    <citation type="submission" date="2020-08" db="EMBL/GenBank/DDBJ databases">
        <title>Genomic Encyclopedia of Type Strains, Phase IV (KMG-V): Genome sequencing to study the core and pangenomes of soil and plant-associated prokaryotes.</title>
        <authorList>
            <person name="Whitman W."/>
        </authorList>
    </citation>
    <scope>NUCLEOTIDE SEQUENCE [LARGE SCALE GENOMIC DNA]</scope>
    <source>
        <strain evidence="5 6">X5P3</strain>
    </source>
</reference>
<dbReference type="SUPFAM" id="SSF55174">
    <property type="entry name" value="Alpha-L RNA-binding motif"/>
    <property type="match status" value="1"/>
</dbReference>
<dbReference type="EMBL" id="JACHIO010000001">
    <property type="protein sequence ID" value="MBB5061966.1"/>
    <property type="molecule type" value="Genomic_DNA"/>
</dbReference>
<dbReference type="EC" id="2.1.1.227" evidence="5"/>
<comment type="caution">
    <text evidence="5">The sequence shown here is derived from an EMBL/GenBank/DDBJ whole genome shotgun (WGS) entry which is preliminary data.</text>
</comment>
<dbReference type="InterPro" id="IPR004538">
    <property type="entry name" value="Hemolysin_A/TlyA"/>
</dbReference>
<dbReference type="SUPFAM" id="SSF53335">
    <property type="entry name" value="S-adenosyl-L-methionine-dependent methyltransferases"/>
    <property type="match status" value="1"/>
</dbReference>
<dbReference type="SMART" id="SM00363">
    <property type="entry name" value="S4"/>
    <property type="match status" value="1"/>
</dbReference>
<evidence type="ECO:0000313" key="5">
    <source>
        <dbReference type="EMBL" id="MBB5061966.1"/>
    </source>
</evidence>
<dbReference type="PANTHER" id="PTHR32319">
    <property type="entry name" value="BACTERIAL HEMOLYSIN-LIKE PROTEIN"/>
    <property type="match status" value="1"/>
</dbReference>
<dbReference type="PROSITE" id="PS50889">
    <property type="entry name" value="S4"/>
    <property type="match status" value="1"/>
</dbReference>
<evidence type="ECO:0000256" key="3">
    <source>
        <dbReference type="PROSITE-ProRule" id="PRU00182"/>
    </source>
</evidence>
<dbReference type="Gene3D" id="3.40.50.150">
    <property type="entry name" value="Vaccinia Virus protein VP39"/>
    <property type="match status" value="1"/>
</dbReference>
<dbReference type="GO" id="GO:0003723">
    <property type="term" value="F:RNA binding"/>
    <property type="evidence" value="ECO:0007669"/>
    <property type="project" value="UniProtKB-KW"/>
</dbReference>
<dbReference type="RefSeq" id="WP_184252487.1">
    <property type="nucleotide sequence ID" value="NZ_JACHIO010000001.1"/>
</dbReference>